<name>A0A1B9H0L1_9TREE</name>
<sequence length="118" mass="12715">MAPKKERSEQVGAGKEGWTEEHTNIMLRGIITQVLIHRPDIYSIPELNGVSENGGDRINKKIQQALKKVCDGYPGAQGIVEDVVKGLKGSKAAANIGGGGDGSVPNRPKKRKVKDEEQ</sequence>
<proteinExistence type="predicted"/>
<reference evidence="3" key="2">
    <citation type="submission" date="2013-12" db="EMBL/GenBank/DDBJ databases">
        <title>Evolution of pathogenesis and genome organization in the Tremellales.</title>
        <authorList>
            <person name="Cuomo C."/>
            <person name="Litvintseva A."/>
            <person name="Heitman J."/>
            <person name="Chen Y."/>
            <person name="Sun S."/>
            <person name="Springer D."/>
            <person name="Dromer F."/>
            <person name="Young S."/>
            <person name="Zeng Q."/>
            <person name="Chapman S."/>
            <person name="Gujja S."/>
            <person name="Saif S."/>
            <person name="Birren B."/>
        </authorList>
    </citation>
    <scope>NUCLEOTIDE SEQUENCE [LARGE SCALE GENOMIC DNA]</scope>
    <source>
        <strain evidence="3">BCC8398</strain>
    </source>
</reference>
<reference evidence="2 3" key="1">
    <citation type="submission" date="2013-07" db="EMBL/GenBank/DDBJ databases">
        <title>The Genome Sequence of Cryptococcus heveanensis BCC8398.</title>
        <authorList>
            <consortium name="The Broad Institute Genome Sequencing Platform"/>
            <person name="Cuomo C."/>
            <person name="Litvintseva A."/>
            <person name="Chen Y."/>
            <person name="Heitman J."/>
            <person name="Sun S."/>
            <person name="Springer D."/>
            <person name="Dromer F."/>
            <person name="Young S.K."/>
            <person name="Zeng Q."/>
            <person name="Gargeya S."/>
            <person name="Fitzgerald M."/>
            <person name="Abouelleil A."/>
            <person name="Alvarado L."/>
            <person name="Berlin A.M."/>
            <person name="Chapman S.B."/>
            <person name="Dewar J."/>
            <person name="Goldberg J."/>
            <person name="Griggs A."/>
            <person name="Gujja S."/>
            <person name="Hansen M."/>
            <person name="Howarth C."/>
            <person name="Imamovic A."/>
            <person name="Larimer J."/>
            <person name="McCowan C."/>
            <person name="Murphy C."/>
            <person name="Pearson M."/>
            <person name="Priest M."/>
            <person name="Roberts A."/>
            <person name="Saif S."/>
            <person name="Shea T."/>
            <person name="Sykes S."/>
            <person name="Wortman J."/>
            <person name="Nusbaum C."/>
            <person name="Birren B."/>
        </authorList>
    </citation>
    <scope>NUCLEOTIDE SEQUENCE [LARGE SCALE GENOMIC DNA]</scope>
    <source>
        <strain evidence="2 3">BCC8398</strain>
    </source>
</reference>
<accession>A0A1B9H0L1</accession>
<feature type="region of interest" description="Disordered" evidence="1">
    <location>
        <begin position="91"/>
        <end position="118"/>
    </location>
</feature>
<evidence type="ECO:0000313" key="2">
    <source>
        <dbReference type="EMBL" id="OCF36811.1"/>
    </source>
</evidence>
<dbReference type="AlphaFoldDB" id="A0A1B9H0L1"/>
<organism evidence="2 3">
    <name type="scientific">Kwoniella heveanensis BCC8398</name>
    <dbReference type="NCBI Taxonomy" id="1296120"/>
    <lineage>
        <taxon>Eukaryota</taxon>
        <taxon>Fungi</taxon>
        <taxon>Dikarya</taxon>
        <taxon>Basidiomycota</taxon>
        <taxon>Agaricomycotina</taxon>
        <taxon>Tremellomycetes</taxon>
        <taxon>Tremellales</taxon>
        <taxon>Cryptococcaceae</taxon>
        <taxon>Kwoniella</taxon>
    </lineage>
</organism>
<dbReference type="OrthoDB" id="2562728at2759"/>
<gene>
    <name evidence="2" type="ORF">I316_01407</name>
</gene>
<protein>
    <submittedName>
        <fullName evidence="2">Uncharacterized protein</fullName>
    </submittedName>
</protein>
<dbReference type="EMBL" id="KI669494">
    <property type="protein sequence ID" value="OCF36811.1"/>
    <property type="molecule type" value="Genomic_DNA"/>
</dbReference>
<evidence type="ECO:0000313" key="3">
    <source>
        <dbReference type="Proteomes" id="UP000092666"/>
    </source>
</evidence>
<dbReference type="Proteomes" id="UP000092666">
    <property type="component" value="Unassembled WGS sequence"/>
</dbReference>
<keyword evidence="3" id="KW-1185">Reference proteome</keyword>
<evidence type="ECO:0000256" key="1">
    <source>
        <dbReference type="SAM" id="MobiDB-lite"/>
    </source>
</evidence>